<dbReference type="InterPro" id="IPR002586">
    <property type="entry name" value="CobQ/CobB/MinD/ParA_Nub-bd_dom"/>
</dbReference>
<proteinExistence type="predicted"/>
<dbReference type="PANTHER" id="PTHR13696">
    <property type="entry name" value="P-LOOP CONTAINING NUCLEOSIDE TRIPHOSPHATE HYDROLASE"/>
    <property type="match status" value="1"/>
</dbReference>
<feature type="domain" description="CobQ/CobB/MinD/ParA nucleotide binding" evidence="1">
    <location>
        <begin position="11"/>
        <end position="202"/>
    </location>
</feature>
<sequence>METEKKTLKISFSTPKGGVGKSTMTALLSSVLHYRLGFNVLVMDCDFPQHSLANMRERDLKTIMQNDYHKRSAMKLYQSINKKAYPIISCKAEDALSKALEYVNQSTIEPDITFFDLPGTANTKGVLTTLRTMDFIFSPISADRLVMESTLSFTKAFLGLPETAESNEDQKMWMFWNQVDGREKTGIYEAYQSVINELDLSVMTSKIMDSKRFRKETDDTLNSVFRSSLLPAEPQLMKVTRMDLFVEEFLKIVNL</sequence>
<dbReference type="SUPFAM" id="SSF52540">
    <property type="entry name" value="P-loop containing nucleoside triphosphate hydrolases"/>
    <property type="match status" value="1"/>
</dbReference>
<dbReference type="EMBL" id="JPRK01000003">
    <property type="protein sequence ID" value="KIO54366.1"/>
    <property type="molecule type" value="Genomic_DNA"/>
</dbReference>
<dbReference type="Pfam" id="PF01656">
    <property type="entry name" value="CbiA"/>
    <property type="match status" value="1"/>
</dbReference>
<evidence type="ECO:0000313" key="4">
    <source>
        <dbReference type="Proteomes" id="UP000032061"/>
    </source>
</evidence>
<dbReference type="EMBL" id="MUGX01000011">
    <property type="protein sequence ID" value="OXA88167.1"/>
    <property type="molecule type" value="Genomic_DNA"/>
</dbReference>
<keyword evidence="5" id="KW-1185">Reference proteome</keyword>
<dbReference type="OrthoDB" id="978593at2"/>
<dbReference type="RefSeq" id="WP_034736763.1">
    <property type="nucleotide sequence ID" value="NZ_JPRK01000003.1"/>
</dbReference>
<accession>A0A0D0F402</accession>
<dbReference type="Proteomes" id="UP000032061">
    <property type="component" value="Unassembled WGS sequence"/>
</dbReference>
<dbReference type="STRING" id="37752.IW18_02615"/>
<dbReference type="GeneID" id="56897288"/>
<reference evidence="2 4" key="1">
    <citation type="submission" date="2015-01" db="EMBL/GenBank/DDBJ databases">
        <title>Genome of Flavobacterium hibernum DSM 12611.</title>
        <authorList>
            <person name="Stropko S.J."/>
            <person name="Pipes S.E."/>
            <person name="Newman J.D."/>
        </authorList>
    </citation>
    <scope>NUCLEOTIDE SEQUENCE [LARGE SCALE GENOMIC DNA]</scope>
    <source>
        <strain evidence="2 4">DSM 12611</strain>
    </source>
</reference>
<evidence type="ECO:0000313" key="2">
    <source>
        <dbReference type="EMBL" id="KIO54366.1"/>
    </source>
</evidence>
<dbReference type="Proteomes" id="UP000198302">
    <property type="component" value="Unassembled WGS sequence"/>
</dbReference>
<evidence type="ECO:0000313" key="3">
    <source>
        <dbReference type="EMBL" id="OXA88167.1"/>
    </source>
</evidence>
<name>A0A0D0F402_9FLAO</name>
<gene>
    <name evidence="3" type="ORF">B0A73_10380</name>
    <name evidence="2" type="ORF">IW18_02615</name>
</gene>
<dbReference type="Gene3D" id="3.40.50.300">
    <property type="entry name" value="P-loop containing nucleotide triphosphate hydrolases"/>
    <property type="match status" value="1"/>
</dbReference>
<comment type="caution">
    <text evidence="2">The sequence shown here is derived from an EMBL/GenBank/DDBJ whole genome shotgun (WGS) entry which is preliminary data.</text>
</comment>
<evidence type="ECO:0000259" key="1">
    <source>
        <dbReference type="Pfam" id="PF01656"/>
    </source>
</evidence>
<dbReference type="PANTHER" id="PTHR13696:SF52">
    <property type="entry name" value="PARA FAMILY PROTEIN CT_582"/>
    <property type="match status" value="1"/>
</dbReference>
<organism evidence="2 4">
    <name type="scientific">Flavobacterium hibernum</name>
    <dbReference type="NCBI Taxonomy" id="37752"/>
    <lineage>
        <taxon>Bacteria</taxon>
        <taxon>Pseudomonadati</taxon>
        <taxon>Bacteroidota</taxon>
        <taxon>Flavobacteriia</taxon>
        <taxon>Flavobacteriales</taxon>
        <taxon>Flavobacteriaceae</taxon>
        <taxon>Flavobacterium</taxon>
    </lineage>
</organism>
<dbReference type="InterPro" id="IPR050678">
    <property type="entry name" value="DNA_Partitioning_ATPase"/>
</dbReference>
<reference evidence="3 5" key="2">
    <citation type="submission" date="2016-11" db="EMBL/GenBank/DDBJ databases">
        <title>Whole genomes of Flavobacteriaceae.</title>
        <authorList>
            <person name="Stine C."/>
            <person name="Li C."/>
            <person name="Tadesse D."/>
        </authorList>
    </citation>
    <scope>NUCLEOTIDE SEQUENCE [LARGE SCALE GENOMIC DNA]</scope>
    <source>
        <strain evidence="3 5">ATCC 51468</strain>
    </source>
</reference>
<evidence type="ECO:0000313" key="5">
    <source>
        <dbReference type="Proteomes" id="UP000198302"/>
    </source>
</evidence>
<protein>
    <submittedName>
        <fullName evidence="2">Conjugal transfer protein TraA</fullName>
    </submittedName>
</protein>
<dbReference type="InterPro" id="IPR027417">
    <property type="entry name" value="P-loop_NTPase"/>
</dbReference>
<dbReference type="AlphaFoldDB" id="A0A0D0F402"/>
<dbReference type="CDD" id="cd02042">
    <property type="entry name" value="ParAB_family"/>
    <property type="match status" value="1"/>
</dbReference>